<dbReference type="EMBL" id="JAPDRK010000001">
    <property type="protein sequence ID" value="KAJ9616780.1"/>
    <property type="molecule type" value="Genomic_DNA"/>
</dbReference>
<comment type="caution">
    <text evidence="2">The sequence shown here is derived from an EMBL/GenBank/DDBJ whole genome shotgun (WGS) entry which is preliminary data.</text>
</comment>
<organism evidence="2 3">
    <name type="scientific">Cladophialophora chaetospira</name>
    <dbReference type="NCBI Taxonomy" id="386627"/>
    <lineage>
        <taxon>Eukaryota</taxon>
        <taxon>Fungi</taxon>
        <taxon>Dikarya</taxon>
        <taxon>Ascomycota</taxon>
        <taxon>Pezizomycotina</taxon>
        <taxon>Eurotiomycetes</taxon>
        <taxon>Chaetothyriomycetidae</taxon>
        <taxon>Chaetothyriales</taxon>
        <taxon>Herpotrichiellaceae</taxon>
        <taxon>Cladophialophora</taxon>
    </lineage>
</organism>
<dbReference type="InterPro" id="IPR029063">
    <property type="entry name" value="SAM-dependent_MTases_sf"/>
</dbReference>
<dbReference type="Gene3D" id="3.40.50.150">
    <property type="entry name" value="Vaccinia Virus protein VP39"/>
    <property type="match status" value="1"/>
</dbReference>
<keyword evidence="3" id="KW-1185">Reference proteome</keyword>
<dbReference type="PANTHER" id="PTHR43591">
    <property type="entry name" value="METHYLTRANSFERASE"/>
    <property type="match status" value="1"/>
</dbReference>
<gene>
    <name evidence="2" type="ORF">H2200_000499</name>
</gene>
<reference evidence="2" key="1">
    <citation type="submission" date="2022-10" db="EMBL/GenBank/DDBJ databases">
        <title>Culturing micro-colonial fungi from biological soil crusts in the Mojave desert and describing Neophaeococcomyces mojavensis, and introducing the new genera and species Taxawa tesnikishii.</title>
        <authorList>
            <person name="Kurbessoian T."/>
            <person name="Stajich J.E."/>
        </authorList>
    </citation>
    <scope>NUCLEOTIDE SEQUENCE</scope>
    <source>
        <strain evidence="2">TK_41</strain>
    </source>
</reference>
<proteinExistence type="predicted"/>
<dbReference type="InterPro" id="IPR025714">
    <property type="entry name" value="Methyltranfer_dom"/>
</dbReference>
<evidence type="ECO:0000259" key="1">
    <source>
        <dbReference type="Pfam" id="PF13847"/>
    </source>
</evidence>
<dbReference type="AlphaFoldDB" id="A0AA39CQE4"/>
<dbReference type="Proteomes" id="UP001172673">
    <property type="component" value="Unassembled WGS sequence"/>
</dbReference>
<accession>A0AA39CQE4</accession>
<dbReference type="CDD" id="cd02440">
    <property type="entry name" value="AdoMet_MTases"/>
    <property type="match status" value="1"/>
</dbReference>
<evidence type="ECO:0000313" key="3">
    <source>
        <dbReference type="Proteomes" id="UP001172673"/>
    </source>
</evidence>
<evidence type="ECO:0000313" key="2">
    <source>
        <dbReference type="EMBL" id="KAJ9616780.1"/>
    </source>
</evidence>
<feature type="domain" description="Methyltransferase" evidence="1">
    <location>
        <begin position="41"/>
        <end position="159"/>
    </location>
</feature>
<sequence>MANPHIDSVRSMYDERSEQYDENQVHVKQAQDYIHWAALRAGESVLDLACGTGLVALLAKESVGQSGHVVGVDISEGMLTVARRKAKSGGLDVGFFNHDITDLSSIRNRILPEDTDGFDVITCASALILLPDPAQAVQHWKSLLRPGGRLITDVQTQDANLVMNVFSAIAPKVGESVPWHSELWQSQESLKDLMVEAGLNVQKIFETDAYAETRYNANEARQLFENAVGKTMFQKFGREDIRTNAEKLFVQQVADTAGPGGSIDEETRYWIVVATK</sequence>
<dbReference type="SUPFAM" id="SSF53335">
    <property type="entry name" value="S-adenosyl-L-methionine-dependent methyltransferases"/>
    <property type="match status" value="1"/>
</dbReference>
<dbReference type="Pfam" id="PF13847">
    <property type="entry name" value="Methyltransf_31"/>
    <property type="match status" value="1"/>
</dbReference>
<dbReference type="PANTHER" id="PTHR43591:SF99">
    <property type="entry name" value="OS06G0646000 PROTEIN"/>
    <property type="match status" value="1"/>
</dbReference>
<dbReference type="GO" id="GO:0008168">
    <property type="term" value="F:methyltransferase activity"/>
    <property type="evidence" value="ECO:0007669"/>
    <property type="project" value="TreeGrafter"/>
</dbReference>
<protein>
    <recommendedName>
        <fullName evidence="1">Methyltransferase domain-containing protein</fullName>
    </recommendedName>
</protein>
<name>A0AA39CQE4_9EURO</name>